<evidence type="ECO:0000256" key="2">
    <source>
        <dbReference type="SAM" id="Phobius"/>
    </source>
</evidence>
<protein>
    <recommendedName>
        <fullName evidence="5">Motile sperm domain-containing protein 1</fullName>
    </recommendedName>
</protein>
<dbReference type="Proteomes" id="UP000018468">
    <property type="component" value="Linkage group LG2"/>
</dbReference>
<feature type="transmembrane region" description="Helical" evidence="2">
    <location>
        <begin position="165"/>
        <end position="184"/>
    </location>
</feature>
<proteinExistence type="predicted"/>
<sequence>MRRQERASRGGPGWERDHTPGHAPGPDRLPVFLFPAELTFFAEERSTHRQVLTLYNPPSLYTVVDAEGSVKPSSCVDIVVRHKDVSSHHLGRRDRFRLEIWAGGQGGGPGGWKEVPAILQPGAGSGQSQEHPPGKRPVMQGGMLGTWGQQYSLQNHAGRAPAPGLFVLYVLVGVVCVAFLMLPLHGEPSTLVPPAVRATVMQKLVCAYILGLLTMVFLR</sequence>
<dbReference type="AlphaFoldDB" id="W5N8G5"/>
<dbReference type="EMBL" id="AHAT01030555">
    <property type="status" value="NOT_ANNOTATED_CDS"/>
    <property type="molecule type" value="Genomic_DNA"/>
</dbReference>
<reference evidence="3" key="2">
    <citation type="submission" date="2025-08" db="UniProtKB">
        <authorList>
            <consortium name="Ensembl"/>
        </authorList>
    </citation>
    <scope>IDENTIFICATION</scope>
</reference>
<name>W5N8G5_LEPOC</name>
<dbReference type="SUPFAM" id="SSF49354">
    <property type="entry name" value="PapD-like"/>
    <property type="match status" value="1"/>
</dbReference>
<dbReference type="eggNOG" id="KOG0439">
    <property type="taxonomic scope" value="Eukaryota"/>
</dbReference>
<dbReference type="GO" id="GO:0005737">
    <property type="term" value="C:cytoplasm"/>
    <property type="evidence" value="ECO:0000318"/>
    <property type="project" value="GO_Central"/>
</dbReference>
<dbReference type="InterPro" id="IPR039283">
    <property type="entry name" value="MOSPD1/3"/>
</dbReference>
<evidence type="ECO:0000313" key="4">
    <source>
        <dbReference type="Proteomes" id="UP000018468"/>
    </source>
</evidence>
<dbReference type="InParanoid" id="W5N8G5"/>
<dbReference type="Bgee" id="ENSLOCG00000013724">
    <property type="expression patterns" value="Expressed in mesonephros and 13 other cell types or tissues"/>
</dbReference>
<evidence type="ECO:0000313" key="3">
    <source>
        <dbReference type="Ensembl" id="ENSLOCP00000016924.1"/>
    </source>
</evidence>
<reference evidence="4" key="1">
    <citation type="submission" date="2011-12" db="EMBL/GenBank/DDBJ databases">
        <title>The Draft Genome of Lepisosteus oculatus.</title>
        <authorList>
            <consortium name="The Broad Institute Genome Assembly &amp; Analysis Group"/>
            <consortium name="Computational R&amp;D Group"/>
            <consortium name="and Sequencing Platform"/>
            <person name="Di Palma F."/>
            <person name="Alfoldi J."/>
            <person name="Johnson J."/>
            <person name="Berlin A."/>
            <person name="Gnerre S."/>
            <person name="Jaffe D."/>
            <person name="MacCallum I."/>
            <person name="Young S."/>
            <person name="Walker B.J."/>
            <person name="Lander E.S."/>
            <person name="Lindblad-Toh K."/>
        </authorList>
    </citation>
    <scope>NUCLEOTIDE SEQUENCE [LARGE SCALE GENOMIC DNA]</scope>
</reference>
<dbReference type="OMA" id="DSHDGQG"/>
<accession>W5N8G5</accession>
<keyword evidence="4" id="KW-1185">Reference proteome</keyword>
<dbReference type="InterPro" id="IPR008962">
    <property type="entry name" value="PapD-like_sf"/>
</dbReference>
<dbReference type="PANTHER" id="PTHR34441:SF1">
    <property type="entry name" value="MOTILE SPERM DOMAIN-CONTAINING 1"/>
    <property type="match status" value="1"/>
</dbReference>
<evidence type="ECO:0008006" key="5">
    <source>
        <dbReference type="Google" id="ProtNLM"/>
    </source>
</evidence>
<feature type="compositionally biased region" description="Basic and acidic residues" evidence="1">
    <location>
        <begin position="1"/>
        <end position="20"/>
    </location>
</feature>
<dbReference type="PANTHER" id="PTHR34441">
    <property type="entry name" value="MOTILE SPERM DOMAIN-CONTAINING PROTEIN 1"/>
    <property type="match status" value="1"/>
</dbReference>
<evidence type="ECO:0000256" key="1">
    <source>
        <dbReference type="SAM" id="MobiDB-lite"/>
    </source>
</evidence>
<keyword evidence="2" id="KW-0472">Membrane</keyword>
<dbReference type="STRING" id="7918.ENSLOCP00000016924"/>
<dbReference type="GeneTree" id="ENSGT00940000155266"/>
<organism evidence="3 4">
    <name type="scientific">Lepisosteus oculatus</name>
    <name type="common">Spotted gar</name>
    <dbReference type="NCBI Taxonomy" id="7918"/>
    <lineage>
        <taxon>Eukaryota</taxon>
        <taxon>Metazoa</taxon>
        <taxon>Chordata</taxon>
        <taxon>Craniata</taxon>
        <taxon>Vertebrata</taxon>
        <taxon>Euteleostomi</taxon>
        <taxon>Actinopterygii</taxon>
        <taxon>Neopterygii</taxon>
        <taxon>Holostei</taxon>
        <taxon>Semionotiformes</taxon>
        <taxon>Lepisosteidae</taxon>
        <taxon>Lepisosteus</taxon>
    </lineage>
</organism>
<reference evidence="3" key="3">
    <citation type="submission" date="2025-09" db="UniProtKB">
        <authorList>
            <consortium name="Ensembl"/>
        </authorList>
    </citation>
    <scope>IDENTIFICATION</scope>
</reference>
<dbReference type="EMBL" id="AHAT01030556">
    <property type="status" value="NOT_ANNOTATED_CDS"/>
    <property type="molecule type" value="Genomic_DNA"/>
</dbReference>
<keyword evidence="2" id="KW-0812">Transmembrane</keyword>
<feature type="region of interest" description="Disordered" evidence="1">
    <location>
        <begin position="1"/>
        <end position="28"/>
    </location>
</feature>
<keyword evidence="2" id="KW-1133">Transmembrane helix</keyword>
<dbReference type="HOGENOM" id="CLU_088040_0_0_1"/>
<feature type="transmembrane region" description="Helical" evidence="2">
    <location>
        <begin position="196"/>
        <end position="218"/>
    </location>
</feature>
<dbReference type="Ensembl" id="ENSLOCT00000016954.1">
    <property type="protein sequence ID" value="ENSLOCP00000016924.1"/>
    <property type="gene ID" value="ENSLOCG00000013724.1"/>
</dbReference>